<dbReference type="Pfam" id="PF13868">
    <property type="entry name" value="TPH"/>
    <property type="match status" value="1"/>
</dbReference>
<evidence type="ECO:0000259" key="3">
    <source>
        <dbReference type="Pfam" id="PF13868"/>
    </source>
</evidence>
<keyword evidence="1 2" id="KW-0175">Coiled coil</keyword>
<accession>A0AA88Q990</accession>
<feature type="coiled-coil region" evidence="2">
    <location>
        <begin position="277"/>
        <end position="429"/>
    </location>
</feature>
<dbReference type="InterPro" id="IPR043597">
    <property type="entry name" value="TPH_dom"/>
</dbReference>
<feature type="coiled-coil region" evidence="2">
    <location>
        <begin position="210"/>
        <end position="244"/>
    </location>
</feature>
<evidence type="ECO:0000256" key="2">
    <source>
        <dbReference type="SAM" id="Coils"/>
    </source>
</evidence>
<proteinExistence type="predicted"/>
<dbReference type="PANTHER" id="PTHR28663">
    <property type="entry name" value="COILED-COIL DOMAIN-CONTAINING PROTEIN 173"/>
    <property type="match status" value="1"/>
</dbReference>
<feature type="domain" description="Trichohyalin-plectin-homology" evidence="3">
    <location>
        <begin position="138"/>
        <end position="480"/>
    </location>
</feature>
<gene>
    <name evidence="4" type="ORF">Q8A67_006510</name>
</gene>
<organism evidence="4 5">
    <name type="scientific">Cirrhinus molitorella</name>
    <name type="common">mud carp</name>
    <dbReference type="NCBI Taxonomy" id="172907"/>
    <lineage>
        <taxon>Eukaryota</taxon>
        <taxon>Metazoa</taxon>
        <taxon>Chordata</taxon>
        <taxon>Craniata</taxon>
        <taxon>Vertebrata</taxon>
        <taxon>Euteleostomi</taxon>
        <taxon>Actinopterygii</taxon>
        <taxon>Neopterygii</taxon>
        <taxon>Teleostei</taxon>
        <taxon>Ostariophysi</taxon>
        <taxon>Cypriniformes</taxon>
        <taxon>Cyprinidae</taxon>
        <taxon>Labeoninae</taxon>
        <taxon>Labeonini</taxon>
        <taxon>Cirrhinus</taxon>
    </lineage>
</organism>
<dbReference type="Proteomes" id="UP001187343">
    <property type="component" value="Unassembled WGS sequence"/>
</dbReference>
<keyword evidence="5" id="KW-1185">Reference proteome</keyword>
<evidence type="ECO:0000313" key="4">
    <source>
        <dbReference type="EMBL" id="KAK2904711.1"/>
    </source>
</evidence>
<comment type="caution">
    <text evidence="4">The sequence shown here is derived from an EMBL/GenBank/DDBJ whole genome shotgun (WGS) entry which is preliminary data.</text>
</comment>
<evidence type="ECO:0000256" key="1">
    <source>
        <dbReference type="ARBA" id="ARBA00023054"/>
    </source>
</evidence>
<protein>
    <recommendedName>
        <fullName evidence="3">Trichohyalin-plectin-homology domain-containing protein</fullName>
    </recommendedName>
</protein>
<dbReference type="GO" id="GO:0005879">
    <property type="term" value="C:axonemal microtubule"/>
    <property type="evidence" value="ECO:0007669"/>
    <property type="project" value="TreeGrafter"/>
</dbReference>
<sequence length="577" mass="67700">MSTASLTTGVVQYGRRKGSSKQVVSSEVEKTEADLRQMVVLSKSEWQRLQDSVNGINQHNRSVIAAAQQREALHMRSKELVKHWSNTIAGQRQKKLEAKKIREAIEEEERKQIDIEEAKYQAQIRKEAIEKTKTQQYYQTDRVKGFHSALLLAEVLKEREAQIELKRMKQNASKDIDRDILAKMACREEQSLQQEQQKAIQKKQDQLTTAESLKQQIKDHEMMKEQERQEVKREAEEIERLRDLHLWEQSMNERKRQEEKRSTMKAHQDYLNNRELMKATEAQWQEEEEEKRKQLAKHKEVVMKMRKEKQEEMFRELQRHRETIIQKLAVQKQQQISNEEEIIAKAVAERETKQAREQREKDEKHAAMLNSIAAHRETMRKEQERKAEEEKQKALEMLNAKKEANKIFMEKQELKAQKAREEGRTLQDIYIQEMAEKRARHHRTKKDDKDFVVRNTALIAEEENQFQNYAKKVIETARKAGRNTYPLLKAAREGIGGGLGPVFGGLRPSYLVHDESGVQMPSYVSGTTQNVKELNETPDIQQSKKRLGFTCTGRSCSVYMCVMAWQSDEAIKLTWTT</sequence>
<dbReference type="EMBL" id="JAUYZG010000006">
    <property type="protein sequence ID" value="KAK2904711.1"/>
    <property type="molecule type" value="Genomic_DNA"/>
</dbReference>
<dbReference type="PANTHER" id="PTHR28663:SF1">
    <property type="entry name" value="CILIA- AND FLAGELLA- ASSOCIATED PROTEIN 210"/>
    <property type="match status" value="1"/>
</dbReference>
<reference evidence="4" key="1">
    <citation type="submission" date="2023-08" db="EMBL/GenBank/DDBJ databases">
        <title>Chromosome-level Genome Assembly of mud carp (Cirrhinus molitorella).</title>
        <authorList>
            <person name="Liu H."/>
        </authorList>
    </citation>
    <scope>NUCLEOTIDE SEQUENCE</scope>
    <source>
        <strain evidence="4">Prfri</strain>
        <tissue evidence="4">Muscle</tissue>
    </source>
</reference>
<dbReference type="InterPro" id="IPR039986">
    <property type="entry name" value="CFAP210"/>
</dbReference>
<dbReference type="AlphaFoldDB" id="A0AA88Q990"/>
<feature type="coiled-coil region" evidence="2">
    <location>
        <begin position="88"/>
        <end position="121"/>
    </location>
</feature>
<evidence type="ECO:0000313" key="5">
    <source>
        <dbReference type="Proteomes" id="UP001187343"/>
    </source>
</evidence>
<name>A0AA88Q990_9TELE</name>